<evidence type="ECO:0000256" key="4">
    <source>
        <dbReference type="ARBA" id="ARBA00012086"/>
    </source>
</evidence>
<dbReference type="EC" id="4.3.3.7" evidence="4 12"/>
<comment type="subcellular location">
    <subcellularLocation>
        <location evidence="12">Cytoplasm</location>
    </subcellularLocation>
</comment>
<dbReference type="InterPro" id="IPR005263">
    <property type="entry name" value="DapA"/>
</dbReference>
<accession>A0ABS5TSY5</accession>
<dbReference type="PRINTS" id="PR00146">
    <property type="entry name" value="DHPICSNTHASE"/>
</dbReference>
<comment type="pathway">
    <text evidence="2 12">Amino-acid biosynthesis; L-lysine biosynthesis via DAP pathway; (S)-tetrahydrodipicolinate from L-aspartate: step 3/4.</text>
</comment>
<dbReference type="PANTHER" id="PTHR12128:SF66">
    <property type="entry name" value="4-HYDROXY-2-OXOGLUTARATE ALDOLASE, MITOCHONDRIAL"/>
    <property type="match status" value="1"/>
</dbReference>
<reference evidence="14 15" key="1">
    <citation type="submission" date="2021-05" db="EMBL/GenBank/DDBJ databases">
        <title>Kineosporia and Streptomyces sp. nov. two new marine actinobacteria isolated from Coral.</title>
        <authorList>
            <person name="Buangrab K."/>
            <person name="Sutthacheep M."/>
            <person name="Yeemin T."/>
            <person name="Harunari E."/>
            <person name="Igarashi Y."/>
            <person name="Kanchanasin P."/>
            <person name="Tanasupawat S."/>
            <person name="Phongsopitanun W."/>
        </authorList>
    </citation>
    <scope>NUCLEOTIDE SEQUENCE [LARGE SCALE GENOMIC DNA]</scope>
    <source>
        <strain evidence="14 15">J2-2</strain>
    </source>
</reference>
<dbReference type="EMBL" id="JAHBAY010000021">
    <property type="protein sequence ID" value="MBT0773897.1"/>
    <property type="molecule type" value="Genomic_DNA"/>
</dbReference>
<dbReference type="HAMAP" id="MF_00418">
    <property type="entry name" value="DapA"/>
    <property type="match status" value="1"/>
</dbReference>
<dbReference type="PROSITE" id="PS00666">
    <property type="entry name" value="DHDPS_2"/>
    <property type="match status" value="1"/>
</dbReference>
<keyword evidence="6 12" id="KW-0028">Amino-acid biosynthesis</keyword>
<dbReference type="SMART" id="SM01130">
    <property type="entry name" value="DHDPS"/>
    <property type="match status" value="1"/>
</dbReference>
<organism evidence="14 15">
    <name type="scientific">Kineosporia corallincola</name>
    <dbReference type="NCBI Taxonomy" id="2835133"/>
    <lineage>
        <taxon>Bacteria</taxon>
        <taxon>Bacillati</taxon>
        <taxon>Actinomycetota</taxon>
        <taxon>Actinomycetes</taxon>
        <taxon>Kineosporiales</taxon>
        <taxon>Kineosporiaceae</taxon>
        <taxon>Kineosporia</taxon>
    </lineage>
</organism>
<feature type="site" description="Part of a proton relay during catalysis" evidence="12">
    <location>
        <position position="115"/>
    </location>
</feature>
<dbReference type="NCBIfam" id="TIGR00674">
    <property type="entry name" value="dapA"/>
    <property type="match status" value="1"/>
</dbReference>
<dbReference type="PROSITE" id="PS00665">
    <property type="entry name" value="DHDPS_1"/>
    <property type="match status" value="1"/>
</dbReference>
<evidence type="ECO:0000256" key="9">
    <source>
        <dbReference type="ARBA" id="ARBA00023239"/>
    </source>
</evidence>
<dbReference type="RefSeq" id="WP_214160434.1">
    <property type="nucleotide sequence ID" value="NZ_JAHBAY010000021.1"/>
</dbReference>
<evidence type="ECO:0000313" key="15">
    <source>
        <dbReference type="Proteomes" id="UP001197247"/>
    </source>
</evidence>
<name>A0ABS5TSY5_9ACTN</name>
<dbReference type="PIRSF" id="PIRSF001365">
    <property type="entry name" value="DHDPS"/>
    <property type="match status" value="1"/>
</dbReference>
<proteinExistence type="inferred from homology"/>
<keyword evidence="9 12" id="KW-0456">Lyase</keyword>
<keyword evidence="8 12" id="KW-0457">Lysine biosynthesis</keyword>
<dbReference type="GO" id="GO:0008840">
    <property type="term" value="F:4-hydroxy-tetrahydrodipicolinate synthase activity"/>
    <property type="evidence" value="ECO:0007669"/>
    <property type="project" value="UniProtKB-EC"/>
</dbReference>
<comment type="function">
    <text evidence="1 12">Catalyzes the condensation of (S)-aspartate-beta-semialdehyde [(S)-ASA] and pyruvate to 4-hydroxy-tetrahydrodipicolinate (HTPA).</text>
</comment>
<dbReference type="CDD" id="cd00950">
    <property type="entry name" value="DHDPS"/>
    <property type="match status" value="1"/>
</dbReference>
<evidence type="ECO:0000256" key="10">
    <source>
        <dbReference type="ARBA" id="ARBA00023270"/>
    </source>
</evidence>
<protein>
    <recommendedName>
        <fullName evidence="4 12">4-hydroxy-tetrahydrodipicolinate synthase</fullName>
        <shortName evidence="12">HTPA synthase</shortName>
        <ecNumber evidence="4 12">4.3.3.7</ecNumber>
    </recommendedName>
</protein>
<keyword evidence="15" id="KW-1185">Reference proteome</keyword>
<evidence type="ECO:0000256" key="7">
    <source>
        <dbReference type="ARBA" id="ARBA00022915"/>
    </source>
</evidence>
<evidence type="ECO:0000256" key="13">
    <source>
        <dbReference type="PIRNR" id="PIRNR001365"/>
    </source>
</evidence>
<evidence type="ECO:0000256" key="8">
    <source>
        <dbReference type="ARBA" id="ARBA00023154"/>
    </source>
</evidence>
<dbReference type="Proteomes" id="UP001197247">
    <property type="component" value="Unassembled WGS sequence"/>
</dbReference>
<evidence type="ECO:0000256" key="6">
    <source>
        <dbReference type="ARBA" id="ARBA00022605"/>
    </source>
</evidence>
<dbReference type="SUPFAM" id="SSF51569">
    <property type="entry name" value="Aldolase"/>
    <property type="match status" value="1"/>
</dbReference>
<feature type="binding site" evidence="12">
    <location>
        <position position="53"/>
    </location>
    <ligand>
        <name>pyruvate</name>
        <dbReference type="ChEBI" id="CHEBI:15361"/>
    </ligand>
</feature>
<dbReference type="InterPro" id="IPR020625">
    <property type="entry name" value="Schiff_base-form_aldolases_AS"/>
</dbReference>
<evidence type="ECO:0000256" key="5">
    <source>
        <dbReference type="ARBA" id="ARBA00022490"/>
    </source>
</evidence>
<dbReference type="Gene3D" id="3.20.20.70">
    <property type="entry name" value="Aldolase class I"/>
    <property type="match status" value="1"/>
</dbReference>
<dbReference type="InterPro" id="IPR020624">
    <property type="entry name" value="Schiff_base-form_aldolases_CS"/>
</dbReference>
<evidence type="ECO:0000256" key="3">
    <source>
        <dbReference type="ARBA" id="ARBA00007592"/>
    </source>
</evidence>
<feature type="binding site" evidence="12">
    <location>
        <position position="209"/>
    </location>
    <ligand>
        <name>pyruvate</name>
        <dbReference type="ChEBI" id="CHEBI:15361"/>
    </ligand>
</feature>
<feature type="active site" description="Proton donor/acceptor" evidence="12">
    <location>
        <position position="141"/>
    </location>
</feature>
<keyword evidence="5 12" id="KW-0963">Cytoplasm</keyword>
<comment type="caution">
    <text evidence="12">Was originally thought to be a dihydrodipicolinate synthase (DHDPS), catalyzing the condensation of (S)-aspartate-beta-semialdehyde [(S)-ASA] and pyruvate to dihydrodipicolinate (DHDP). However, it was shown in E.coli that the product of the enzymatic reaction is not dihydrodipicolinate but in fact (4S)-4-hydroxy-2,3,4,5-tetrahydro-(2S)-dipicolinic acid (HTPA), and that the consecutive dehydration reaction leading to DHDP is not spontaneous but catalyzed by DapB.</text>
</comment>
<evidence type="ECO:0000256" key="11">
    <source>
        <dbReference type="ARBA" id="ARBA00047836"/>
    </source>
</evidence>
<comment type="catalytic activity">
    <reaction evidence="11 12">
        <text>L-aspartate 4-semialdehyde + pyruvate = (2S,4S)-4-hydroxy-2,3,4,5-tetrahydrodipicolinate + H2O + H(+)</text>
        <dbReference type="Rhea" id="RHEA:34171"/>
        <dbReference type="ChEBI" id="CHEBI:15361"/>
        <dbReference type="ChEBI" id="CHEBI:15377"/>
        <dbReference type="ChEBI" id="CHEBI:15378"/>
        <dbReference type="ChEBI" id="CHEBI:67139"/>
        <dbReference type="ChEBI" id="CHEBI:537519"/>
        <dbReference type="EC" id="4.3.3.7"/>
    </reaction>
</comment>
<dbReference type="InterPro" id="IPR013785">
    <property type="entry name" value="Aldolase_TIM"/>
</dbReference>
<comment type="subunit">
    <text evidence="12">Homotetramer; dimer of dimers.</text>
</comment>
<dbReference type="InterPro" id="IPR002220">
    <property type="entry name" value="DapA-like"/>
</dbReference>
<sequence>MPVEPVTRSFGSVGVAMVTPFTATGELDLDTAQKLAAYLVDGGADALVVSGTTGESPTTSDVEKDQLLRAVIEAAGGRAVIIAGIGTNDTAHTVELSRQAARAGAHGLLAVTPYYSKPSQAGLVAHFTAVADATDLPVMLYDIPGRSAIPIQSETLLELAMHPNIVAVKDAKDDLFAGAWLLEQTGLEIYSGTDQLNLPWLSIGASGMISVVGHVAAGQYRRMVEAVDAGDLVTARRINSEVLPAVRGIMTRAQGAVMAKAALELMGVLPTRTVRLPQMAATNEEVALLRSDLEEAKLL</sequence>
<dbReference type="PANTHER" id="PTHR12128">
    <property type="entry name" value="DIHYDRODIPICOLINATE SYNTHASE"/>
    <property type="match status" value="1"/>
</dbReference>
<evidence type="ECO:0000256" key="12">
    <source>
        <dbReference type="HAMAP-Rule" id="MF_00418"/>
    </source>
</evidence>
<feature type="active site" description="Schiff-base intermediate with substrate" evidence="12">
    <location>
        <position position="169"/>
    </location>
</feature>
<gene>
    <name evidence="12 14" type="primary">dapA</name>
    <name evidence="14" type="ORF">KIH74_33445</name>
</gene>
<evidence type="ECO:0000256" key="1">
    <source>
        <dbReference type="ARBA" id="ARBA00003294"/>
    </source>
</evidence>
<dbReference type="Pfam" id="PF00701">
    <property type="entry name" value="DHDPS"/>
    <property type="match status" value="1"/>
</dbReference>
<keyword evidence="10 12" id="KW-0704">Schiff base</keyword>
<comment type="similarity">
    <text evidence="3 12 13">Belongs to the DapA family.</text>
</comment>
<comment type="caution">
    <text evidence="14">The sequence shown here is derived from an EMBL/GenBank/DDBJ whole genome shotgun (WGS) entry which is preliminary data.</text>
</comment>
<keyword evidence="7 12" id="KW-0220">Diaminopimelate biosynthesis</keyword>
<evidence type="ECO:0000313" key="14">
    <source>
        <dbReference type="EMBL" id="MBT0773897.1"/>
    </source>
</evidence>
<evidence type="ECO:0000256" key="2">
    <source>
        <dbReference type="ARBA" id="ARBA00005120"/>
    </source>
</evidence>
<feature type="site" description="Part of a proton relay during catalysis" evidence="12">
    <location>
        <position position="52"/>
    </location>
</feature>